<protein>
    <submittedName>
        <fullName evidence="1">Uncharacterized protein</fullName>
    </submittedName>
</protein>
<name>A0A0C3PNU3_PISTI</name>
<organism evidence="1 2">
    <name type="scientific">Pisolithus tinctorius Marx 270</name>
    <dbReference type="NCBI Taxonomy" id="870435"/>
    <lineage>
        <taxon>Eukaryota</taxon>
        <taxon>Fungi</taxon>
        <taxon>Dikarya</taxon>
        <taxon>Basidiomycota</taxon>
        <taxon>Agaricomycotina</taxon>
        <taxon>Agaricomycetes</taxon>
        <taxon>Agaricomycetidae</taxon>
        <taxon>Boletales</taxon>
        <taxon>Sclerodermatineae</taxon>
        <taxon>Pisolithaceae</taxon>
        <taxon>Pisolithus</taxon>
    </lineage>
</organism>
<sequence length="121" mass="13737">MDRPNGWSILSLTQRKHPCPSGLTVSPLLYLSTCITFQLTQITHFARSHRALPNSLPNCTTIYLRPSLLLKPRAATCSSFRADLCPARLNKRKDVYQCRHTGIFCDRKNTSVLHRDVDNPT</sequence>
<evidence type="ECO:0000313" key="2">
    <source>
        <dbReference type="Proteomes" id="UP000054217"/>
    </source>
</evidence>
<reference evidence="1 2" key="1">
    <citation type="submission" date="2014-04" db="EMBL/GenBank/DDBJ databases">
        <authorList>
            <consortium name="DOE Joint Genome Institute"/>
            <person name="Kuo A."/>
            <person name="Kohler A."/>
            <person name="Costa M.D."/>
            <person name="Nagy L.G."/>
            <person name="Floudas D."/>
            <person name="Copeland A."/>
            <person name="Barry K.W."/>
            <person name="Cichocki N."/>
            <person name="Veneault-Fourrey C."/>
            <person name="LaButti K."/>
            <person name="Lindquist E.A."/>
            <person name="Lipzen A."/>
            <person name="Lundell T."/>
            <person name="Morin E."/>
            <person name="Murat C."/>
            <person name="Sun H."/>
            <person name="Tunlid A."/>
            <person name="Henrissat B."/>
            <person name="Grigoriev I.V."/>
            <person name="Hibbett D.S."/>
            <person name="Martin F."/>
            <person name="Nordberg H.P."/>
            <person name="Cantor M.N."/>
            <person name="Hua S.X."/>
        </authorList>
    </citation>
    <scope>NUCLEOTIDE SEQUENCE [LARGE SCALE GENOMIC DNA]</scope>
    <source>
        <strain evidence="1 2">Marx 270</strain>
    </source>
</reference>
<proteinExistence type="predicted"/>
<accession>A0A0C3PNU3</accession>
<dbReference type="AlphaFoldDB" id="A0A0C3PNU3"/>
<evidence type="ECO:0000313" key="1">
    <source>
        <dbReference type="EMBL" id="KIO10546.1"/>
    </source>
</evidence>
<gene>
    <name evidence="1" type="ORF">M404DRAFT_995753</name>
</gene>
<dbReference type="InParanoid" id="A0A0C3PNU3"/>
<reference evidence="2" key="2">
    <citation type="submission" date="2015-01" db="EMBL/GenBank/DDBJ databases">
        <title>Evolutionary Origins and Diversification of the Mycorrhizal Mutualists.</title>
        <authorList>
            <consortium name="DOE Joint Genome Institute"/>
            <consortium name="Mycorrhizal Genomics Consortium"/>
            <person name="Kohler A."/>
            <person name="Kuo A."/>
            <person name="Nagy L.G."/>
            <person name="Floudas D."/>
            <person name="Copeland A."/>
            <person name="Barry K.W."/>
            <person name="Cichocki N."/>
            <person name="Veneault-Fourrey C."/>
            <person name="LaButti K."/>
            <person name="Lindquist E.A."/>
            <person name="Lipzen A."/>
            <person name="Lundell T."/>
            <person name="Morin E."/>
            <person name="Murat C."/>
            <person name="Riley R."/>
            <person name="Ohm R."/>
            <person name="Sun H."/>
            <person name="Tunlid A."/>
            <person name="Henrissat B."/>
            <person name="Grigoriev I.V."/>
            <person name="Hibbett D.S."/>
            <person name="Martin F."/>
        </authorList>
    </citation>
    <scope>NUCLEOTIDE SEQUENCE [LARGE SCALE GENOMIC DNA]</scope>
    <source>
        <strain evidence="2">Marx 270</strain>
    </source>
</reference>
<dbReference type="EMBL" id="KN831952">
    <property type="protein sequence ID" value="KIO10546.1"/>
    <property type="molecule type" value="Genomic_DNA"/>
</dbReference>
<keyword evidence="2" id="KW-1185">Reference proteome</keyword>
<dbReference type="HOGENOM" id="CLU_2039005_0_0_1"/>
<dbReference type="Proteomes" id="UP000054217">
    <property type="component" value="Unassembled WGS sequence"/>
</dbReference>